<comment type="caution">
    <text evidence="1">Lacks conserved residue(s) required for the propagation of feature annotation.</text>
</comment>
<dbReference type="EMBL" id="DTAI01000266">
    <property type="protein sequence ID" value="HGN37663.1"/>
    <property type="molecule type" value="Genomic_DNA"/>
</dbReference>
<dbReference type="InterPro" id="IPR036046">
    <property type="entry name" value="Acylphosphatase-like_dom_sf"/>
</dbReference>
<dbReference type="SUPFAM" id="SSF54975">
    <property type="entry name" value="Acylphosphatase/BLUF domain-like"/>
    <property type="match status" value="1"/>
</dbReference>
<sequence length="93" mass="10751">MKTVKIIVRGVLRGTGFKAHIYLLAKKLRLRGYIVDEDEDRELICIEGEEAQVDEFLKNIDRGPPFTLINSIIVLEAKESCNTPTFEAYYREF</sequence>
<evidence type="ECO:0000256" key="2">
    <source>
        <dbReference type="RuleBase" id="RU004168"/>
    </source>
</evidence>
<proteinExistence type="inferred from homology"/>
<organism evidence="5">
    <name type="scientific">Ignisphaera aggregans</name>
    <dbReference type="NCBI Taxonomy" id="334771"/>
    <lineage>
        <taxon>Archaea</taxon>
        <taxon>Thermoproteota</taxon>
        <taxon>Thermoprotei</taxon>
        <taxon>Desulfurococcales</taxon>
        <taxon>Desulfurococcaceae</taxon>
        <taxon>Ignisphaera</taxon>
    </lineage>
</organism>
<dbReference type="Gene3D" id="3.30.70.100">
    <property type="match status" value="1"/>
</dbReference>
<reference evidence="5" key="1">
    <citation type="journal article" date="2020" name="mSystems">
        <title>Genome- and Community-Level Interaction Insights into Carbon Utilization and Element Cycling Functions of Hydrothermarchaeota in Hydrothermal Sediment.</title>
        <authorList>
            <person name="Zhou Z."/>
            <person name="Liu Y."/>
            <person name="Xu W."/>
            <person name="Pan J."/>
            <person name="Luo Z.H."/>
            <person name="Li M."/>
        </authorList>
    </citation>
    <scope>NUCLEOTIDE SEQUENCE [LARGE SCALE GENOMIC DNA]</scope>
    <source>
        <strain evidence="4">SpSt-618</strain>
        <strain evidence="5">SpSt-657</strain>
    </source>
</reference>
<dbReference type="AlphaFoldDB" id="A0A7J3JPN7"/>
<evidence type="ECO:0000313" key="5">
    <source>
        <dbReference type="EMBL" id="HGQ18002.1"/>
    </source>
</evidence>
<evidence type="ECO:0000313" key="4">
    <source>
        <dbReference type="EMBL" id="HGN37663.1"/>
    </source>
</evidence>
<dbReference type="InterPro" id="IPR001792">
    <property type="entry name" value="Acylphosphatase-like_dom"/>
</dbReference>
<evidence type="ECO:0000259" key="3">
    <source>
        <dbReference type="PROSITE" id="PS51160"/>
    </source>
</evidence>
<dbReference type="Pfam" id="PF00708">
    <property type="entry name" value="Acylphosphatase"/>
    <property type="match status" value="1"/>
</dbReference>
<accession>A0A7J3JPN7</accession>
<gene>
    <name evidence="4" type="ORF">ENT87_08995</name>
    <name evidence="5" type="ORF">ENU30_03330</name>
</gene>
<comment type="similarity">
    <text evidence="2">Belongs to the acylphosphatase family.</text>
</comment>
<protein>
    <recommendedName>
        <fullName evidence="3">Acylphosphatase-like domain-containing protein</fullName>
    </recommendedName>
</protein>
<dbReference type="PROSITE" id="PS51160">
    <property type="entry name" value="ACYLPHOSPHATASE_3"/>
    <property type="match status" value="1"/>
</dbReference>
<comment type="caution">
    <text evidence="5">The sequence shown here is derived from an EMBL/GenBank/DDBJ whole genome shotgun (WGS) entry which is preliminary data.</text>
</comment>
<feature type="domain" description="Acylphosphatase-like" evidence="3">
    <location>
        <begin position="3"/>
        <end position="93"/>
    </location>
</feature>
<dbReference type="EMBL" id="DTBZ01000072">
    <property type="protein sequence ID" value="HGQ18002.1"/>
    <property type="molecule type" value="Genomic_DNA"/>
</dbReference>
<evidence type="ECO:0000256" key="1">
    <source>
        <dbReference type="PROSITE-ProRule" id="PRU00520"/>
    </source>
</evidence>
<name>A0A7J3JPN7_9CREN</name>